<dbReference type="KEGG" id="tmn:UCRPA7_7162"/>
<dbReference type="HOGENOM" id="CLU_020613_0_0_1"/>
<feature type="chain" id="PRO_5004462657" evidence="4">
    <location>
        <begin position="20"/>
        <end position="609"/>
    </location>
</feature>
<keyword evidence="3" id="KW-0560">Oxidoreductase</keyword>
<proteinExistence type="inferred from homology"/>
<dbReference type="eggNOG" id="ENOG502QUFM">
    <property type="taxonomic scope" value="Eukaryota"/>
</dbReference>
<dbReference type="GeneID" id="19327895"/>
<dbReference type="Proteomes" id="UP000014074">
    <property type="component" value="Unassembled WGS sequence"/>
</dbReference>
<keyword evidence="7" id="KW-1185">Reference proteome</keyword>
<dbReference type="InterPro" id="IPR015943">
    <property type="entry name" value="WD40/YVTN_repeat-like_dom_sf"/>
</dbReference>
<feature type="domain" description="Pyrrolo-quinoline quinone repeat" evidence="5">
    <location>
        <begin position="338"/>
        <end position="550"/>
    </location>
</feature>
<dbReference type="OrthoDB" id="416253at2759"/>
<dbReference type="InterPro" id="IPR002372">
    <property type="entry name" value="PQQ_rpt_dom"/>
</dbReference>
<comment type="similarity">
    <text evidence="2">Belongs to the bacterial PQQ dehydrogenase family.</text>
</comment>
<dbReference type="RefSeq" id="XP_007917887.1">
    <property type="nucleotide sequence ID" value="XM_007919696.1"/>
</dbReference>
<evidence type="ECO:0000256" key="4">
    <source>
        <dbReference type="SAM" id="SignalP"/>
    </source>
</evidence>
<dbReference type="EMBL" id="KB933268">
    <property type="protein sequence ID" value="EON97355.1"/>
    <property type="molecule type" value="Genomic_DNA"/>
</dbReference>
<evidence type="ECO:0000256" key="3">
    <source>
        <dbReference type="ARBA" id="ARBA00023002"/>
    </source>
</evidence>
<dbReference type="Gene3D" id="2.130.10.10">
    <property type="entry name" value="YVTN repeat-like/Quinoprotein amine dehydrogenase"/>
    <property type="match status" value="1"/>
</dbReference>
<evidence type="ECO:0000313" key="6">
    <source>
        <dbReference type="EMBL" id="EON97355.1"/>
    </source>
</evidence>
<dbReference type="SMART" id="SM00564">
    <property type="entry name" value="PQQ"/>
    <property type="match status" value="4"/>
</dbReference>
<feature type="signal peptide" evidence="4">
    <location>
        <begin position="1"/>
        <end position="19"/>
    </location>
</feature>
<dbReference type="PANTHER" id="PTHR32303">
    <property type="entry name" value="QUINOPROTEIN ALCOHOL DEHYDROGENASE (CYTOCHROME C)"/>
    <property type="match status" value="1"/>
</dbReference>
<sequence>MVWLLSTPFFTIAASWTFAHYFYDYGSHQGWFHGGSHKHVPQYLEFEEAFPSFQVPDSQPPPSRTGGWLGWGADLYNNRWAAPDAIVSSTNVESLELVCEQQYNPGVSAAPLIQDGVAYYPTWSGLLVALDYQRCKVLWETNITKIILKYKPLDPIQLGIVVPISRSTPAADGNVLYIGTLAHALVLTLDKSNGKLIDSLQLSDHPFASLTQSPTVYKGKIYYGVSSLEEGAADLIEDYPCCSFIGTMNAATLRHGRLRLVWTQAMIPSGVNFSGSAIWGSQPAIDPIRNQVFIATGNTYQLPDAFEQCQNATANITVIQQGLTTDPCLPRNVFQEAVLAHDLDTGRINWVRQLSPLDAWNVACLDGVLFPPTGNTEQCPDTPGPDADFGMAPTFVLGSEYTPDGLDIVVVGQKNGNLYGMSATSGTLLWATVTSPDGFEGGLIWGMAVDDQAIYYTAVNSERKNYTLPGGDGKTTISNSAFGAARLKDGQIIWQTASPRDTMSLVTPSVANDIVLTGSTGAINGTSPFPVGPGSLVALNKHTGQVVAEVILDSYFQGGIAPVHDYVMYGTGYAGLHPAAAGTFQVRKIKSQQASAKKSTNDTQSKMEL</sequence>
<dbReference type="InterPro" id="IPR011047">
    <property type="entry name" value="Quinoprotein_ADH-like_sf"/>
</dbReference>
<dbReference type="Gene3D" id="2.140.10.10">
    <property type="entry name" value="Quinoprotein alcohol dehydrogenase-like superfamily"/>
    <property type="match status" value="1"/>
</dbReference>
<dbReference type="AlphaFoldDB" id="R8BDI3"/>
<dbReference type="InterPro" id="IPR018391">
    <property type="entry name" value="PQQ_b-propeller_rpt"/>
</dbReference>
<name>R8BDI3_PHAM7</name>
<dbReference type="Pfam" id="PF13360">
    <property type="entry name" value="PQQ_2"/>
    <property type="match status" value="1"/>
</dbReference>
<gene>
    <name evidence="6" type="ORF">UCRPA7_7162</name>
</gene>
<dbReference type="PANTHER" id="PTHR32303:SF10">
    <property type="entry name" value="OUTER MEMBRANE PROTEIN ASSEMBLY FACTOR BAMB"/>
    <property type="match status" value="1"/>
</dbReference>
<protein>
    <submittedName>
        <fullName evidence="6">Putative quinohemoprotein ethanol dehydrogenase type-1 protein</fullName>
    </submittedName>
</protein>
<evidence type="ECO:0000259" key="5">
    <source>
        <dbReference type="Pfam" id="PF13360"/>
    </source>
</evidence>
<dbReference type="SUPFAM" id="SSF50998">
    <property type="entry name" value="Quinoprotein alcohol dehydrogenase-like"/>
    <property type="match status" value="2"/>
</dbReference>
<evidence type="ECO:0000256" key="1">
    <source>
        <dbReference type="ARBA" id="ARBA00001931"/>
    </source>
</evidence>
<keyword evidence="4" id="KW-0732">Signal</keyword>
<organism evidence="6 7">
    <name type="scientific">Phaeoacremonium minimum (strain UCR-PA7)</name>
    <name type="common">Esca disease fungus</name>
    <name type="synonym">Togninia minima</name>
    <dbReference type="NCBI Taxonomy" id="1286976"/>
    <lineage>
        <taxon>Eukaryota</taxon>
        <taxon>Fungi</taxon>
        <taxon>Dikarya</taxon>
        <taxon>Ascomycota</taxon>
        <taxon>Pezizomycotina</taxon>
        <taxon>Sordariomycetes</taxon>
        <taxon>Sordariomycetidae</taxon>
        <taxon>Togniniales</taxon>
        <taxon>Togniniaceae</taxon>
        <taxon>Phaeoacremonium</taxon>
    </lineage>
</organism>
<accession>R8BDI3</accession>
<reference evidence="7" key="1">
    <citation type="journal article" date="2013" name="Genome Announc.">
        <title>Draft genome sequence of the ascomycete Phaeoacremonium aleophilum strain UCR-PA7, a causal agent of the esca disease complex in grapevines.</title>
        <authorList>
            <person name="Blanco-Ulate B."/>
            <person name="Rolshausen P."/>
            <person name="Cantu D."/>
        </authorList>
    </citation>
    <scope>NUCLEOTIDE SEQUENCE [LARGE SCALE GENOMIC DNA]</scope>
    <source>
        <strain evidence="7">UCR-PA7</strain>
    </source>
</reference>
<comment type="cofactor">
    <cofactor evidence="1">
        <name>pyrroloquinoline quinone</name>
        <dbReference type="ChEBI" id="CHEBI:58442"/>
    </cofactor>
</comment>
<evidence type="ECO:0000256" key="2">
    <source>
        <dbReference type="ARBA" id="ARBA00008156"/>
    </source>
</evidence>
<dbReference type="GO" id="GO:0016491">
    <property type="term" value="F:oxidoreductase activity"/>
    <property type="evidence" value="ECO:0007669"/>
    <property type="project" value="UniProtKB-KW"/>
</dbReference>
<evidence type="ECO:0000313" key="7">
    <source>
        <dbReference type="Proteomes" id="UP000014074"/>
    </source>
</evidence>